<keyword evidence="6" id="KW-0560">Oxidoreductase</keyword>
<evidence type="ECO:0000256" key="2">
    <source>
        <dbReference type="ARBA" id="ARBA00007118"/>
    </source>
</evidence>
<dbReference type="Proteomes" id="UP000248054">
    <property type="component" value="Unassembled WGS sequence"/>
</dbReference>
<dbReference type="Gene3D" id="3.40.109.10">
    <property type="entry name" value="NADH Oxidase"/>
    <property type="match status" value="1"/>
</dbReference>
<name>A0A2V4WUA6_9FLAO</name>
<dbReference type="GO" id="GO:0016491">
    <property type="term" value="F:oxidoreductase activity"/>
    <property type="evidence" value="ECO:0007669"/>
    <property type="project" value="UniProtKB-KW"/>
</dbReference>
<comment type="caution">
    <text evidence="8">The sequence shown here is derived from an EMBL/GenBank/DDBJ whole genome shotgun (WGS) entry which is preliminary data.</text>
</comment>
<dbReference type="Pfam" id="PF00881">
    <property type="entry name" value="Nitroreductase"/>
    <property type="match status" value="1"/>
</dbReference>
<dbReference type="AlphaFoldDB" id="A0A2V4WUA6"/>
<comment type="similarity">
    <text evidence="2">Belongs to the nitroreductase family.</text>
</comment>
<comment type="cofactor">
    <cofactor evidence="1">
        <name>FMN</name>
        <dbReference type="ChEBI" id="CHEBI:58210"/>
    </cofactor>
</comment>
<accession>A0A2V4WUA6</accession>
<sequence length="209" mass="23669">MSIIDKLKWRYATKKFDSTKSLSEEKINILKEAFNLTALSFGLQILKLVVVEDREVRKRLVESAYGQPQVIDASHLLILCIQNEIDENVVEEHFETVKNIRQTPDSILTPFKSQLKSTINEMPKVKKVDWATRQAYIALGNLMTVCAVERIDSCPMEGFNPITLGTALGLDDLGLRAVLLLPVGYRADDDMFADFKKVRQPLSKTIIDL</sequence>
<evidence type="ECO:0000256" key="5">
    <source>
        <dbReference type="ARBA" id="ARBA00022857"/>
    </source>
</evidence>
<keyword evidence="4" id="KW-0288">FMN</keyword>
<dbReference type="PANTHER" id="PTHR43673:SF2">
    <property type="entry name" value="NITROREDUCTASE"/>
    <property type="match status" value="1"/>
</dbReference>
<dbReference type="RefSeq" id="WP_110476136.1">
    <property type="nucleotide sequence ID" value="NZ_BMWQ01000006.1"/>
</dbReference>
<dbReference type="InterPro" id="IPR029479">
    <property type="entry name" value="Nitroreductase"/>
</dbReference>
<evidence type="ECO:0000256" key="1">
    <source>
        <dbReference type="ARBA" id="ARBA00001917"/>
    </source>
</evidence>
<dbReference type="OrthoDB" id="9809288at2"/>
<evidence type="ECO:0000259" key="7">
    <source>
        <dbReference type="Pfam" id="PF00881"/>
    </source>
</evidence>
<evidence type="ECO:0000256" key="4">
    <source>
        <dbReference type="ARBA" id="ARBA00022643"/>
    </source>
</evidence>
<dbReference type="PANTHER" id="PTHR43673">
    <property type="entry name" value="NAD(P)H NITROREDUCTASE YDGI-RELATED"/>
    <property type="match status" value="1"/>
</dbReference>
<evidence type="ECO:0000313" key="9">
    <source>
        <dbReference type="Proteomes" id="UP000248054"/>
    </source>
</evidence>
<dbReference type="EMBL" id="QJTD01000006">
    <property type="protein sequence ID" value="PYE80271.1"/>
    <property type="molecule type" value="Genomic_DNA"/>
</dbReference>
<feature type="domain" description="Nitroreductase" evidence="7">
    <location>
        <begin position="7"/>
        <end position="185"/>
    </location>
</feature>
<protein>
    <submittedName>
        <fullName evidence="8">Nitroreductase</fullName>
    </submittedName>
</protein>
<dbReference type="SUPFAM" id="SSF55469">
    <property type="entry name" value="FMN-dependent nitroreductase-like"/>
    <property type="match status" value="1"/>
</dbReference>
<evidence type="ECO:0000256" key="3">
    <source>
        <dbReference type="ARBA" id="ARBA00022630"/>
    </source>
</evidence>
<organism evidence="8 9">
    <name type="scientific">Winogradskyella epiphytica</name>
    <dbReference type="NCBI Taxonomy" id="262005"/>
    <lineage>
        <taxon>Bacteria</taxon>
        <taxon>Pseudomonadati</taxon>
        <taxon>Bacteroidota</taxon>
        <taxon>Flavobacteriia</taxon>
        <taxon>Flavobacteriales</taxon>
        <taxon>Flavobacteriaceae</taxon>
        <taxon>Winogradskyella</taxon>
    </lineage>
</organism>
<keyword evidence="9" id="KW-1185">Reference proteome</keyword>
<evidence type="ECO:0000313" key="8">
    <source>
        <dbReference type="EMBL" id="PYE80271.1"/>
    </source>
</evidence>
<dbReference type="CDD" id="cd02149">
    <property type="entry name" value="NfsB-like"/>
    <property type="match status" value="1"/>
</dbReference>
<gene>
    <name evidence="8" type="ORF">DFQ11_10671</name>
</gene>
<keyword evidence="5" id="KW-0521">NADP</keyword>
<reference evidence="8 9" key="1">
    <citation type="submission" date="2018-06" db="EMBL/GenBank/DDBJ databases">
        <title>Genomic Encyclopedia of Type Strains, Phase III (KMG-III): the genomes of soil and plant-associated and newly described type strains.</title>
        <authorList>
            <person name="Whitman W."/>
        </authorList>
    </citation>
    <scope>NUCLEOTIDE SEQUENCE [LARGE SCALE GENOMIC DNA]</scope>
    <source>
        <strain evidence="8 9">CECT 7945</strain>
    </source>
</reference>
<dbReference type="InterPro" id="IPR000415">
    <property type="entry name" value="Nitroreductase-like"/>
</dbReference>
<proteinExistence type="inferred from homology"/>
<keyword evidence="3" id="KW-0285">Flavoprotein</keyword>
<dbReference type="InterPro" id="IPR033878">
    <property type="entry name" value="NfsB-like"/>
</dbReference>
<evidence type="ECO:0000256" key="6">
    <source>
        <dbReference type="ARBA" id="ARBA00023002"/>
    </source>
</evidence>